<dbReference type="InterPro" id="IPR000868">
    <property type="entry name" value="Isochorismatase-like_dom"/>
</dbReference>
<dbReference type="Proteomes" id="UP000320653">
    <property type="component" value="Unassembled WGS sequence"/>
</dbReference>
<evidence type="ECO:0000259" key="2">
    <source>
        <dbReference type="Pfam" id="PF00857"/>
    </source>
</evidence>
<dbReference type="AlphaFoldDB" id="A0A561QC50"/>
<comment type="caution">
    <text evidence="3">The sequence shown here is derived from an EMBL/GenBank/DDBJ whole genome shotgun (WGS) entry which is preliminary data.</text>
</comment>
<dbReference type="InterPro" id="IPR036380">
    <property type="entry name" value="Isochorismatase-like_sf"/>
</dbReference>
<proteinExistence type="predicted"/>
<accession>A0A561QC50</accession>
<dbReference type="PANTHER" id="PTHR43540">
    <property type="entry name" value="PEROXYUREIDOACRYLATE/UREIDOACRYLATE AMIDOHYDROLASE-RELATED"/>
    <property type="match status" value="1"/>
</dbReference>
<name>A0A561QC50_9HYPH</name>
<dbReference type="OrthoDB" id="9807387at2"/>
<dbReference type="GO" id="GO:0016787">
    <property type="term" value="F:hydrolase activity"/>
    <property type="evidence" value="ECO:0007669"/>
    <property type="project" value="UniProtKB-KW"/>
</dbReference>
<evidence type="ECO:0000313" key="4">
    <source>
        <dbReference type="Proteomes" id="UP000320653"/>
    </source>
</evidence>
<feature type="domain" description="Isochorismatase-like" evidence="2">
    <location>
        <begin position="30"/>
        <end position="224"/>
    </location>
</feature>
<sequence>MTDKVIPLAYRDPQNPALPKTDVEIDIPRTALVITDPQIDFLSPKGAGWGAFGESITEHNTVDNIGKLFEASKKAGIEVVISPHYYYPFDHRWDFAATGETLMHKLRMFDRRDPLSLEGFDNSGADWMPEYKQYIEDGKTIVCSPHKIAGPQTNDVVFQLRKKRIDKVILAGMAANFCVESHLRDFVEKGFEVAVVRDATAGSKLPEGDAYLAALVNFRWFANALWTTEEAADRLSQASLSCPMPMAS</sequence>
<keyword evidence="1" id="KW-0378">Hydrolase</keyword>
<dbReference type="SUPFAM" id="SSF52499">
    <property type="entry name" value="Isochorismatase-like hydrolases"/>
    <property type="match status" value="1"/>
</dbReference>
<gene>
    <name evidence="3" type="ORF">FHW37_10912</name>
</gene>
<evidence type="ECO:0000256" key="1">
    <source>
        <dbReference type="ARBA" id="ARBA00022801"/>
    </source>
</evidence>
<dbReference type="RefSeq" id="WP_145641654.1">
    <property type="nucleotide sequence ID" value="NZ_VIWP01000009.1"/>
</dbReference>
<protein>
    <submittedName>
        <fullName evidence="3">Nicotinamidase-related amidase</fullName>
    </submittedName>
</protein>
<dbReference type="CDD" id="cd00431">
    <property type="entry name" value="cysteine_hydrolases"/>
    <property type="match status" value="1"/>
</dbReference>
<evidence type="ECO:0000313" key="3">
    <source>
        <dbReference type="EMBL" id="TWF47949.1"/>
    </source>
</evidence>
<organism evidence="3 4">
    <name type="scientific">Neorhizobium alkalisoli</name>
    <dbReference type="NCBI Taxonomy" id="528178"/>
    <lineage>
        <taxon>Bacteria</taxon>
        <taxon>Pseudomonadati</taxon>
        <taxon>Pseudomonadota</taxon>
        <taxon>Alphaproteobacteria</taxon>
        <taxon>Hyphomicrobiales</taxon>
        <taxon>Rhizobiaceae</taxon>
        <taxon>Rhizobium/Agrobacterium group</taxon>
        <taxon>Neorhizobium</taxon>
    </lineage>
</organism>
<dbReference type="Gene3D" id="3.40.50.850">
    <property type="entry name" value="Isochorismatase-like"/>
    <property type="match status" value="1"/>
</dbReference>
<reference evidence="3 4" key="1">
    <citation type="submission" date="2019-06" db="EMBL/GenBank/DDBJ databases">
        <title>Sorghum-associated microbial communities from plants grown in Nebraska, USA.</title>
        <authorList>
            <person name="Schachtman D."/>
        </authorList>
    </citation>
    <scope>NUCLEOTIDE SEQUENCE [LARGE SCALE GENOMIC DNA]</scope>
    <source>
        <strain evidence="3 4">1225</strain>
    </source>
</reference>
<dbReference type="InterPro" id="IPR050272">
    <property type="entry name" value="Isochorismatase-like_hydrls"/>
</dbReference>
<dbReference type="PANTHER" id="PTHR43540:SF16">
    <property type="entry name" value="ISOCHORISMATASE-LIKE DOMAIN-CONTAINING PROTEIN"/>
    <property type="match status" value="1"/>
</dbReference>
<dbReference type="Pfam" id="PF00857">
    <property type="entry name" value="Isochorismatase"/>
    <property type="match status" value="1"/>
</dbReference>
<dbReference type="EMBL" id="VIWP01000009">
    <property type="protein sequence ID" value="TWF47949.1"/>
    <property type="molecule type" value="Genomic_DNA"/>
</dbReference>
<keyword evidence="4" id="KW-1185">Reference proteome</keyword>